<accession>A0A1U7PT83</accession>
<dbReference type="AlphaFoldDB" id="A0A1U7PT83"/>
<dbReference type="OrthoDB" id="2972044at2"/>
<evidence type="ECO:0000256" key="1">
    <source>
        <dbReference type="SAM" id="MobiDB-lite"/>
    </source>
</evidence>
<reference evidence="3" key="1">
    <citation type="submission" date="2017-01" db="EMBL/GenBank/DDBJ databases">
        <authorList>
            <person name="Varghese N."/>
            <person name="Submissions S."/>
        </authorList>
    </citation>
    <scope>NUCLEOTIDE SEQUENCE [LARGE SCALE GENOMIC DNA]</scope>
    <source>
        <strain evidence="3">MNA4</strain>
    </source>
</reference>
<feature type="region of interest" description="Disordered" evidence="1">
    <location>
        <begin position="168"/>
        <end position="200"/>
    </location>
</feature>
<dbReference type="EMBL" id="FTPL01000004">
    <property type="protein sequence ID" value="SIT91667.1"/>
    <property type="molecule type" value="Genomic_DNA"/>
</dbReference>
<feature type="compositionally biased region" description="Basic and acidic residues" evidence="1">
    <location>
        <begin position="61"/>
        <end position="95"/>
    </location>
</feature>
<evidence type="ECO:0000313" key="2">
    <source>
        <dbReference type="EMBL" id="SIT91667.1"/>
    </source>
</evidence>
<evidence type="ECO:0000313" key="3">
    <source>
        <dbReference type="Proteomes" id="UP000187550"/>
    </source>
</evidence>
<protein>
    <recommendedName>
        <fullName evidence="4">DUF4355 domain-containing protein</fullName>
    </recommendedName>
</protein>
<dbReference type="Proteomes" id="UP000187550">
    <property type="component" value="Unassembled WGS sequence"/>
</dbReference>
<dbReference type="STRING" id="550447.SAMN05428946_2720"/>
<dbReference type="Pfam" id="PF14265">
    <property type="entry name" value="DUF4355"/>
    <property type="match status" value="1"/>
</dbReference>
<feature type="region of interest" description="Disordered" evidence="1">
    <location>
        <begin position="1"/>
        <end position="95"/>
    </location>
</feature>
<dbReference type="InterPro" id="IPR025580">
    <property type="entry name" value="Gp46"/>
</dbReference>
<gene>
    <name evidence="2" type="ORF">SAMN05428946_2720</name>
</gene>
<dbReference type="RefSeq" id="WP_076759641.1">
    <property type="nucleotide sequence ID" value="NZ_FTPL01000004.1"/>
</dbReference>
<keyword evidence="3" id="KW-1185">Reference proteome</keyword>
<name>A0A1U7PT83_9BACI</name>
<proteinExistence type="predicted"/>
<organism evidence="2 3">
    <name type="scientific">Edaphobacillus lindanitolerans</name>
    <dbReference type="NCBI Taxonomy" id="550447"/>
    <lineage>
        <taxon>Bacteria</taxon>
        <taxon>Bacillati</taxon>
        <taxon>Bacillota</taxon>
        <taxon>Bacilli</taxon>
        <taxon>Bacillales</taxon>
        <taxon>Bacillaceae</taxon>
        <taxon>Edaphobacillus</taxon>
    </lineage>
</organism>
<sequence>MKPEKKWPLRLNIQHFGNTDPADPPADPKGGQNEPPADPPAPNQAEIDRQISKAVQSALDKAQKRFEEEKQQAIADAKKDAEEYAKMSEKERKDAEFQKRLKEIEDRERALNEKQLLSEIESDLKEQALPLSFASALLRLGENEAIKEAITGIKADFDAAVNERVKEELRQETPGAGNARSQTYTRTGMAEKAAKHRLIK</sequence>
<evidence type="ECO:0008006" key="4">
    <source>
        <dbReference type="Google" id="ProtNLM"/>
    </source>
</evidence>